<comment type="caution">
    <text evidence="1">The sequence shown here is derived from an EMBL/GenBank/DDBJ whole genome shotgun (WGS) entry which is preliminary data.</text>
</comment>
<keyword evidence="2" id="KW-1185">Reference proteome</keyword>
<reference evidence="1" key="1">
    <citation type="submission" date="2023-07" db="EMBL/GenBank/DDBJ databases">
        <title>Black Yeasts Isolated from many extreme environments.</title>
        <authorList>
            <person name="Coleine C."/>
            <person name="Stajich J.E."/>
            <person name="Selbmann L."/>
        </authorList>
    </citation>
    <scope>NUCLEOTIDE SEQUENCE</scope>
    <source>
        <strain evidence="1">CCFEE 5714</strain>
    </source>
</reference>
<protein>
    <submittedName>
        <fullName evidence="1">Uncharacterized protein</fullName>
    </submittedName>
</protein>
<proteinExistence type="predicted"/>
<dbReference type="Proteomes" id="UP001281147">
    <property type="component" value="Unassembled WGS sequence"/>
</dbReference>
<name>A0ACC3NS80_9PEZI</name>
<accession>A0ACC3NS80</accession>
<gene>
    <name evidence="1" type="ORF">LTR37_002618</name>
</gene>
<evidence type="ECO:0000313" key="2">
    <source>
        <dbReference type="Proteomes" id="UP001281147"/>
    </source>
</evidence>
<dbReference type="EMBL" id="JAUTXU010000014">
    <property type="protein sequence ID" value="KAK3722185.1"/>
    <property type="molecule type" value="Genomic_DNA"/>
</dbReference>
<evidence type="ECO:0000313" key="1">
    <source>
        <dbReference type="EMBL" id="KAK3722185.1"/>
    </source>
</evidence>
<sequence length="94" mass="10520">MATNNSELVTVSRWELNRILESNIHAQREISFILQRHDHRDFSSTPLQSILKIANADLETSRKRFGNLLHGVGHAGTKIEPGVATQQVFGTAEL</sequence>
<organism evidence="1 2">
    <name type="scientific">Vermiconidia calcicola</name>
    <dbReference type="NCBI Taxonomy" id="1690605"/>
    <lineage>
        <taxon>Eukaryota</taxon>
        <taxon>Fungi</taxon>
        <taxon>Dikarya</taxon>
        <taxon>Ascomycota</taxon>
        <taxon>Pezizomycotina</taxon>
        <taxon>Dothideomycetes</taxon>
        <taxon>Dothideomycetidae</taxon>
        <taxon>Mycosphaerellales</taxon>
        <taxon>Extremaceae</taxon>
        <taxon>Vermiconidia</taxon>
    </lineage>
</organism>